<evidence type="ECO:0000256" key="1">
    <source>
        <dbReference type="ARBA" id="ARBA00006068"/>
    </source>
</evidence>
<evidence type="ECO:0000313" key="7">
    <source>
        <dbReference type="Proteomes" id="UP000198852"/>
    </source>
</evidence>
<feature type="region of interest" description="Disordered" evidence="2">
    <location>
        <begin position="365"/>
        <end position="393"/>
    </location>
</feature>
<keyword evidence="3" id="KW-1133">Transmembrane helix</keyword>
<feature type="region of interest" description="Disordered" evidence="2">
    <location>
        <begin position="1"/>
        <end position="33"/>
    </location>
</feature>
<dbReference type="InterPro" id="IPR004474">
    <property type="entry name" value="LytR_CpsA_psr"/>
</dbReference>
<dbReference type="NCBIfam" id="TIGR00350">
    <property type="entry name" value="lytR_cpsA_psr"/>
    <property type="match status" value="1"/>
</dbReference>
<protein>
    <submittedName>
        <fullName evidence="6">Transcriptional attenuator, LytR family</fullName>
    </submittedName>
</protein>
<evidence type="ECO:0000259" key="4">
    <source>
        <dbReference type="Pfam" id="PF03816"/>
    </source>
</evidence>
<comment type="similarity">
    <text evidence="1">Belongs to the LytR/CpsA/Psr (LCP) family.</text>
</comment>
<dbReference type="STRING" id="95161.SAMN05660874_03236"/>
<accession>A0A1I6SMT6</accession>
<keyword evidence="3" id="KW-0472">Membrane</keyword>
<dbReference type="PANTHER" id="PTHR33392:SF6">
    <property type="entry name" value="POLYISOPRENYL-TEICHOIC ACID--PEPTIDOGLYCAN TEICHOIC ACID TRANSFERASE TAGU"/>
    <property type="match status" value="1"/>
</dbReference>
<dbReference type="InterPro" id="IPR050922">
    <property type="entry name" value="LytR/CpsA/Psr_CW_biosynth"/>
</dbReference>
<dbReference type="PANTHER" id="PTHR33392">
    <property type="entry name" value="POLYISOPRENYL-TEICHOIC ACID--PEPTIDOGLYCAN TEICHOIC ACID TRANSFERASE TAGU"/>
    <property type="match status" value="1"/>
</dbReference>
<evidence type="ECO:0000259" key="5">
    <source>
        <dbReference type="Pfam" id="PF13399"/>
    </source>
</evidence>
<evidence type="ECO:0000313" key="6">
    <source>
        <dbReference type="EMBL" id="SFS78194.1"/>
    </source>
</evidence>
<evidence type="ECO:0000256" key="3">
    <source>
        <dbReference type="SAM" id="Phobius"/>
    </source>
</evidence>
<dbReference type="Proteomes" id="UP000198852">
    <property type="component" value="Unassembled WGS sequence"/>
</dbReference>
<organism evidence="6 7">
    <name type="scientific">Saccharopolyspora flava</name>
    <dbReference type="NCBI Taxonomy" id="95161"/>
    <lineage>
        <taxon>Bacteria</taxon>
        <taxon>Bacillati</taxon>
        <taxon>Actinomycetota</taxon>
        <taxon>Actinomycetes</taxon>
        <taxon>Pseudonocardiales</taxon>
        <taxon>Pseudonocardiaceae</taxon>
        <taxon>Saccharopolyspora</taxon>
    </lineage>
</organism>
<feature type="domain" description="LytR/CpsA/Psr regulator C-terminal" evidence="5">
    <location>
        <begin position="393"/>
        <end position="476"/>
    </location>
</feature>
<reference evidence="7" key="1">
    <citation type="submission" date="2016-10" db="EMBL/GenBank/DDBJ databases">
        <authorList>
            <person name="Varghese N."/>
            <person name="Submissions S."/>
        </authorList>
    </citation>
    <scope>NUCLEOTIDE SEQUENCE [LARGE SCALE GENOMIC DNA]</scope>
    <source>
        <strain evidence="7">DSM 44771</strain>
    </source>
</reference>
<dbReference type="InterPro" id="IPR027381">
    <property type="entry name" value="LytR/CpsA/Psr_C"/>
</dbReference>
<gene>
    <name evidence="6" type="ORF">SAMN05660874_03236</name>
</gene>
<dbReference type="Gene3D" id="3.30.70.2390">
    <property type="match status" value="1"/>
</dbReference>
<sequence length="518" mass="53693">MPTPRDRNPVPPRRPRGRPPARPVPQRRRHKPVGPKVVATVMSLVILLVTGYGWSNYRHLLNGLATSDVADGGGADGAVDILLVGMDSRTDAHGNPLPEDVLQELHAGSNDASLTDTIIMLHIPNDGSSAVGFSFPRDSYVSIPGHGQHKINSAYGRGKEAEIASEQKNGVTDQAALDRAGNEAGRKLLVRTVENLTGSSIDHYAEVNLLGFAKITEAVGGVPVCLNSATSDSYSGADFQAGEQTIKGPDALAFVRQRHGLPRGDLDRVVRQQAFLAGLASTALSGGVLANPNKLRELISSVQDSVVLDLGDDTDVFSFAERLRGLAGGAIKFDTIPIEDAAYDTPDGAALKVDPSEVKDAVRAATMPPGAPGSPTAQPPATSASPSEQAVSTRVDVLNGTRTSGLASKVQDRLDGQGIEVGTIGNTSKRSSSVVRYGSGGESAAQEVASLLGGMRTEADSSLSSGRVQVLIGSDYDGPAAPRFSPGGALALDGSARQQSSDSPEQAPISAAGIPCVN</sequence>
<feature type="compositionally biased region" description="Low complexity" evidence="2">
    <location>
        <begin position="373"/>
        <end position="387"/>
    </location>
</feature>
<dbReference type="Gene3D" id="3.40.630.190">
    <property type="entry name" value="LCP protein"/>
    <property type="match status" value="1"/>
</dbReference>
<dbReference type="EMBL" id="FOZX01000005">
    <property type="protein sequence ID" value="SFS78194.1"/>
    <property type="molecule type" value="Genomic_DNA"/>
</dbReference>
<feature type="compositionally biased region" description="Basic residues" evidence="2">
    <location>
        <begin position="13"/>
        <end position="33"/>
    </location>
</feature>
<dbReference type="Pfam" id="PF13399">
    <property type="entry name" value="LytR_C"/>
    <property type="match status" value="1"/>
</dbReference>
<evidence type="ECO:0000256" key="2">
    <source>
        <dbReference type="SAM" id="MobiDB-lite"/>
    </source>
</evidence>
<dbReference type="Pfam" id="PF03816">
    <property type="entry name" value="LytR_cpsA_psr"/>
    <property type="match status" value="1"/>
</dbReference>
<feature type="region of interest" description="Disordered" evidence="2">
    <location>
        <begin position="477"/>
        <end position="518"/>
    </location>
</feature>
<keyword evidence="7" id="KW-1185">Reference proteome</keyword>
<feature type="transmembrane region" description="Helical" evidence="3">
    <location>
        <begin position="37"/>
        <end position="54"/>
    </location>
</feature>
<keyword evidence="3" id="KW-0812">Transmembrane</keyword>
<dbReference type="AlphaFoldDB" id="A0A1I6SMT6"/>
<proteinExistence type="inferred from homology"/>
<feature type="domain" description="Cell envelope-related transcriptional attenuator" evidence="4">
    <location>
        <begin position="115"/>
        <end position="283"/>
    </location>
</feature>
<name>A0A1I6SMT6_9PSEU</name>